<dbReference type="SUPFAM" id="SSF52343">
    <property type="entry name" value="Ferredoxin reductase-like, C-terminal NADP-linked domain"/>
    <property type="match status" value="1"/>
</dbReference>
<dbReference type="InterPro" id="IPR039261">
    <property type="entry name" value="FNR_nucleotide-bd"/>
</dbReference>
<dbReference type="AlphaFoldDB" id="A0AA96JUK0"/>
<feature type="domain" description="FAD-binding FR-type" evidence="1">
    <location>
        <begin position="1"/>
        <end position="85"/>
    </location>
</feature>
<evidence type="ECO:0000313" key="3">
    <source>
        <dbReference type="Proteomes" id="UP001302494"/>
    </source>
</evidence>
<dbReference type="GO" id="GO:0016491">
    <property type="term" value="F:oxidoreductase activity"/>
    <property type="evidence" value="ECO:0007669"/>
    <property type="project" value="InterPro"/>
</dbReference>
<dbReference type="InterPro" id="IPR050415">
    <property type="entry name" value="MRET"/>
</dbReference>
<reference evidence="2 3" key="1">
    <citation type="submission" date="2023-01" db="EMBL/GenBank/DDBJ databases">
        <title>Cultivation and genomic characterization of new, ubiquitous marine nitrite-oxidizing bacteria from the Nitrospirales.</title>
        <authorList>
            <person name="Mueller A.J."/>
            <person name="Daebeler A."/>
            <person name="Herbold C.W."/>
            <person name="Kirkegaard R.H."/>
            <person name="Daims H."/>
        </authorList>
    </citation>
    <scope>NUCLEOTIDE SEQUENCE [LARGE SCALE GENOMIC DNA]</scope>
    <source>
        <strain evidence="2 3">DK</strain>
    </source>
</reference>
<dbReference type="InterPro" id="IPR017938">
    <property type="entry name" value="Riboflavin_synthase-like_b-brl"/>
</dbReference>
<dbReference type="EMBL" id="CP116968">
    <property type="protein sequence ID" value="WNM60613.1"/>
    <property type="molecule type" value="Genomic_DNA"/>
</dbReference>
<dbReference type="RefSeq" id="WP_312741598.1">
    <property type="nucleotide sequence ID" value="NZ_CP116968.1"/>
</dbReference>
<dbReference type="CDD" id="cd00322">
    <property type="entry name" value="FNR_like"/>
    <property type="match status" value="1"/>
</dbReference>
<dbReference type="Gene3D" id="3.40.50.80">
    <property type="entry name" value="Nucleotide-binding domain of ferredoxin-NADP reductase (FNR) module"/>
    <property type="match status" value="1"/>
</dbReference>
<dbReference type="KEGG" id="nneo:PQG83_12680"/>
<protein>
    <submittedName>
        <fullName evidence="2">FAD-dependent oxidoreductase</fullName>
    </submittedName>
</protein>
<dbReference type="PROSITE" id="PS51384">
    <property type="entry name" value="FAD_FR"/>
    <property type="match status" value="1"/>
</dbReference>
<sequence>MAFYLDRPAGFTFTAGQFIDLSLPNLSTSDPEGQTRSLTLASAPSEQKLMVATRLRNTPFKRMLAEMPLGTTIDLEGPFGQFTLPSDDSRTIALLAGGIGITPFFRMLGPLTRSGAKERTCLHGFSFWEC</sequence>
<proteinExistence type="predicted"/>
<evidence type="ECO:0000259" key="1">
    <source>
        <dbReference type="PROSITE" id="PS51384"/>
    </source>
</evidence>
<accession>A0AA96JUK0</accession>
<dbReference type="PRINTS" id="PR00410">
    <property type="entry name" value="PHEHYDRXLASE"/>
</dbReference>
<gene>
    <name evidence="2" type="ORF">PQG83_12680</name>
</gene>
<dbReference type="PANTHER" id="PTHR47354">
    <property type="entry name" value="NADH OXIDOREDUCTASE HCR"/>
    <property type="match status" value="1"/>
</dbReference>
<dbReference type="InterPro" id="IPR017927">
    <property type="entry name" value="FAD-bd_FR_type"/>
</dbReference>
<dbReference type="PANTHER" id="PTHR47354:SF5">
    <property type="entry name" value="PROTEIN RFBI"/>
    <property type="match status" value="1"/>
</dbReference>
<keyword evidence="3" id="KW-1185">Reference proteome</keyword>
<dbReference type="SUPFAM" id="SSF63380">
    <property type="entry name" value="Riboflavin synthase domain-like"/>
    <property type="match status" value="1"/>
</dbReference>
<evidence type="ECO:0000313" key="2">
    <source>
        <dbReference type="EMBL" id="WNM60613.1"/>
    </source>
</evidence>
<organism evidence="2 3">
    <name type="scientific">Candidatus Nitrospira neomarina</name>
    <dbReference type="NCBI Taxonomy" id="3020899"/>
    <lineage>
        <taxon>Bacteria</taxon>
        <taxon>Pseudomonadati</taxon>
        <taxon>Nitrospirota</taxon>
        <taxon>Nitrospiria</taxon>
        <taxon>Nitrospirales</taxon>
        <taxon>Nitrospiraceae</taxon>
        <taxon>Nitrospira</taxon>
    </lineage>
</organism>
<name>A0AA96JUK0_9BACT</name>
<dbReference type="Gene3D" id="2.40.30.10">
    <property type="entry name" value="Translation factors"/>
    <property type="match status" value="1"/>
</dbReference>
<dbReference type="Proteomes" id="UP001302494">
    <property type="component" value="Chromosome"/>
</dbReference>